<dbReference type="PANTHER" id="PTHR47851">
    <property type="entry name" value="OS06G0588700 PROTEIN-RELATED"/>
    <property type="match status" value="1"/>
</dbReference>
<dbReference type="Pfam" id="PF26138">
    <property type="entry name" value="DUF8040"/>
    <property type="match status" value="1"/>
</dbReference>
<proteinExistence type="predicted"/>
<dbReference type="InterPro" id="IPR058353">
    <property type="entry name" value="DUF8040"/>
</dbReference>
<feature type="domain" description="DUF8040" evidence="1">
    <location>
        <begin position="261"/>
        <end position="342"/>
    </location>
</feature>
<protein>
    <recommendedName>
        <fullName evidence="1">DUF8040 domain-containing protein</fullName>
    </recommendedName>
</protein>
<name>A0AAQ3WKQ1_PASNO</name>
<evidence type="ECO:0000259" key="1">
    <source>
        <dbReference type="Pfam" id="PF26138"/>
    </source>
</evidence>
<accession>A0AAQ3WKQ1</accession>
<reference evidence="2 3" key="1">
    <citation type="submission" date="2024-02" db="EMBL/GenBank/DDBJ databases">
        <title>High-quality chromosome-scale genome assembly of Pensacola bahiagrass (Paspalum notatum Flugge var. saurae).</title>
        <authorList>
            <person name="Vega J.M."/>
            <person name="Podio M."/>
            <person name="Orjuela J."/>
            <person name="Siena L.A."/>
            <person name="Pessino S.C."/>
            <person name="Combes M.C."/>
            <person name="Mariac C."/>
            <person name="Albertini E."/>
            <person name="Pupilli F."/>
            <person name="Ortiz J.P.A."/>
            <person name="Leblanc O."/>
        </authorList>
    </citation>
    <scope>NUCLEOTIDE SEQUENCE [LARGE SCALE GENOMIC DNA]</scope>
    <source>
        <strain evidence="2">R1</strain>
        <tissue evidence="2">Leaf</tissue>
    </source>
</reference>
<evidence type="ECO:0000313" key="3">
    <source>
        <dbReference type="Proteomes" id="UP001341281"/>
    </source>
</evidence>
<dbReference type="Proteomes" id="UP001341281">
    <property type="component" value="Chromosome 03"/>
</dbReference>
<keyword evidence="3" id="KW-1185">Reference proteome</keyword>
<gene>
    <name evidence="2" type="ORF">U9M48_014370</name>
</gene>
<dbReference type="AlphaFoldDB" id="A0AAQ3WKQ1"/>
<evidence type="ECO:0000313" key="2">
    <source>
        <dbReference type="EMBL" id="WVZ64926.1"/>
    </source>
</evidence>
<sequence length="359" mass="41555">MDPWWWRKIKTVSKIFYIIVHKLTYRINAYFILHLFRKFQGVQSLRKVLFILQNEELLIKLFKNITNDESDHWNPMTRNPITPESQVPIELDDDCTPIEHDNLYDGASILLDGDAAEDVSPSVSTVKKRSRAVLGKQVRRTKSSTAVVMQEHVKRIADSADAIATKRLGEISIKQVMDLVVACGATFGSNEHFIATKLFVKREQREMFMTLDTDERRFLWLRMIGTDSGEDDMEFIRMVSSGGQITTEYIGMYIDKNPPRTSTLSGMKWLKETLHTPGECHSQLRMSTEIFMDLHDLLVKRYGLQPSLHMSTYESLAIFLFICGGNESNRRSQNRFKHSGETKIYWKTWNTYTECSSCL</sequence>
<organism evidence="2 3">
    <name type="scientific">Paspalum notatum var. saurae</name>
    <dbReference type="NCBI Taxonomy" id="547442"/>
    <lineage>
        <taxon>Eukaryota</taxon>
        <taxon>Viridiplantae</taxon>
        <taxon>Streptophyta</taxon>
        <taxon>Embryophyta</taxon>
        <taxon>Tracheophyta</taxon>
        <taxon>Spermatophyta</taxon>
        <taxon>Magnoliopsida</taxon>
        <taxon>Liliopsida</taxon>
        <taxon>Poales</taxon>
        <taxon>Poaceae</taxon>
        <taxon>PACMAD clade</taxon>
        <taxon>Panicoideae</taxon>
        <taxon>Andropogonodae</taxon>
        <taxon>Paspaleae</taxon>
        <taxon>Paspalinae</taxon>
        <taxon>Paspalum</taxon>
    </lineage>
</organism>
<dbReference type="EMBL" id="CP144747">
    <property type="protein sequence ID" value="WVZ64926.1"/>
    <property type="molecule type" value="Genomic_DNA"/>
</dbReference>